<keyword evidence="1 2" id="KW-0175">Coiled coil</keyword>
<dbReference type="GO" id="GO:0005879">
    <property type="term" value="C:axonemal microtubule"/>
    <property type="evidence" value="ECO:0007669"/>
    <property type="project" value="TreeGrafter"/>
</dbReference>
<reference evidence="4" key="2">
    <citation type="submission" date="2025-09" db="UniProtKB">
        <authorList>
            <consortium name="Ensembl"/>
        </authorList>
    </citation>
    <scope>IDENTIFICATION</scope>
</reference>
<dbReference type="PANTHER" id="PTHR28663:SF1">
    <property type="entry name" value="CILIA- AND FLAGELLA- ASSOCIATED PROTEIN 210"/>
    <property type="match status" value="1"/>
</dbReference>
<dbReference type="GeneID" id="116322898"/>
<feature type="coiled-coil region" evidence="2">
    <location>
        <begin position="428"/>
        <end position="473"/>
    </location>
</feature>
<dbReference type="PANTHER" id="PTHR28663">
    <property type="entry name" value="COILED-COIL DOMAIN-CONTAINING PROTEIN 173"/>
    <property type="match status" value="1"/>
</dbReference>
<protein>
    <recommendedName>
        <fullName evidence="3">Trichohyalin-plectin-homology domain-containing protein</fullName>
    </recommendedName>
</protein>
<name>A0A668TY11_OREAU</name>
<feature type="domain" description="Trichohyalin-plectin-homology" evidence="3">
    <location>
        <begin position="131"/>
        <end position="478"/>
    </location>
</feature>
<reference evidence="4" key="1">
    <citation type="submission" date="2025-08" db="UniProtKB">
        <authorList>
            <consortium name="Ensembl"/>
        </authorList>
    </citation>
    <scope>IDENTIFICATION</scope>
</reference>
<dbReference type="OMA" id="EMHFRSQ"/>
<proteinExistence type="predicted"/>
<evidence type="ECO:0000256" key="2">
    <source>
        <dbReference type="SAM" id="Coils"/>
    </source>
</evidence>
<keyword evidence="5" id="KW-1185">Reference proteome</keyword>
<dbReference type="RefSeq" id="XP_039455682.1">
    <property type="nucleotide sequence ID" value="XM_039599748.1"/>
</dbReference>
<accession>A0A668TY11</accession>
<dbReference type="AlphaFoldDB" id="A0A668TY11"/>
<evidence type="ECO:0000259" key="3">
    <source>
        <dbReference type="Pfam" id="PF13868"/>
    </source>
</evidence>
<dbReference type="Pfam" id="PF13868">
    <property type="entry name" value="TPH"/>
    <property type="match status" value="1"/>
</dbReference>
<dbReference type="Proteomes" id="UP000472276">
    <property type="component" value="Unassembled WGS sequence"/>
</dbReference>
<dbReference type="InterPro" id="IPR039986">
    <property type="entry name" value="CFAP210"/>
</dbReference>
<sequence length="545" mass="64075">MAAVVLYGRRRGASKNADEAIRAMQPPDLRHVTVLSKAEWLRIQDELSGVNKEETRIREAAKQRENLHLQSQEVVKLWPDTLHGQRLKRLQEKKIRKEIEEEQMRLADLEEAKYQEQRRKEIIEKAKTQLYCQTDRVKGLHSALLLTEVLKERDAQIELKQRRKSASIDVDKAFLHMVQTREDEALKQEQEKALQRKLVRQVAAEDLRNQIKENELLRERQKLESKKDGDEIQRLQALHQLERRMEAERQANQKRSLMQAHQEHITNRDLIRATDAQKQEAEEEQRKMFLSTKQKIMKLRKEKEKELLREAQTRRERIINRLTVTQQEQAVSEEQKIAKAVAEREAKQAQQQLEEDEKKAEMLKSISVHRELMRQEKEEKDKIERKKAQEALQAKKEADRIFTEKQQRKVKKIREEEREVQDFNAVQMAGKSARLQQLREQEHEFEAKNAELIAEEENRFQQYSQQIINAAAEAQRNVFPLCKAAREGIGGGSGPVFSGVRPSYLVQDRTGAQMPKYVSVATQNIKKLHEAVDIQDAKRRLGFTW</sequence>
<evidence type="ECO:0000313" key="4">
    <source>
        <dbReference type="Ensembl" id="ENSOABP00000031468.2"/>
    </source>
</evidence>
<evidence type="ECO:0000256" key="1">
    <source>
        <dbReference type="ARBA" id="ARBA00023054"/>
    </source>
</evidence>
<gene>
    <name evidence="4" type="primary">CCDC173</name>
</gene>
<feature type="coiled-coil region" evidence="2">
    <location>
        <begin position="50"/>
        <end position="126"/>
    </location>
</feature>
<evidence type="ECO:0000313" key="5">
    <source>
        <dbReference type="Proteomes" id="UP000472276"/>
    </source>
</evidence>
<organism evidence="4 5">
    <name type="scientific">Oreochromis aureus</name>
    <name type="common">Israeli tilapia</name>
    <name type="synonym">Chromis aureus</name>
    <dbReference type="NCBI Taxonomy" id="47969"/>
    <lineage>
        <taxon>Eukaryota</taxon>
        <taxon>Metazoa</taxon>
        <taxon>Chordata</taxon>
        <taxon>Craniata</taxon>
        <taxon>Vertebrata</taxon>
        <taxon>Euteleostomi</taxon>
        <taxon>Actinopterygii</taxon>
        <taxon>Neopterygii</taxon>
        <taxon>Teleostei</taxon>
        <taxon>Neoteleostei</taxon>
        <taxon>Acanthomorphata</taxon>
        <taxon>Ovalentaria</taxon>
        <taxon>Cichlomorphae</taxon>
        <taxon>Cichliformes</taxon>
        <taxon>Cichlidae</taxon>
        <taxon>African cichlids</taxon>
        <taxon>Pseudocrenilabrinae</taxon>
        <taxon>Oreochromini</taxon>
        <taxon>Oreochromis</taxon>
    </lineage>
</organism>
<feature type="coiled-coil region" evidence="2">
    <location>
        <begin position="200"/>
        <end position="393"/>
    </location>
</feature>
<dbReference type="Ensembl" id="ENSOABT00000032348.2">
    <property type="protein sequence ID" value="ENSOABP00000031468.2"/>
    <property type="gene ID" value="ENSOABG00000014580.2"/>
</dbReference>
<dbReference type="InterPro" id="IPR043597">
    <property type="entry name" value="TPH_dom"/>
</dbReference>